<reference evidence="1" key="1">
    <citation type="submission" date="2018-02" db="EMBL/GenBank/DDBJ databases">
        <title>Rhizophora mucronata_Transcriptome.</title>
        <authorList>
            <person name="Meera S.P."/>
            <person name="Sreeshan A."/>
            <person name="Augustine A."/>
        </authorList>
    </citation>
    <scope>NUCLEOTIDE SEQUENCE</scope>
    <source>
        <tissue evidence="1">Leaf</tissue>
    </source>
</reference>
<sequence length="45" mass="5283">MTKRCLCQLLNQLSIRIMAHYLTKLCLNCDNSNNQLESITMKHMN</sequence>
<proteinExistence type="predicted"/>
<dbReference type="EMBL" id="GGEC01090244">
    <property type="protein sequence ID" value="MBX70728.1"/>
    <property type="molecule type" value="Transcribed_RNA"/>
</dbReference>
<dbReference type="AlphaFoldDB" id="A0A2P2QUV9"/>
<name>A0A2P2QUV9_RHIMU</name>
<evidence type="ECO:0000313" key="1">
    <source>
        <dbReference type="EMBL" id="MBX70728.1"/>
    </source>
</evidence>
<protein>
    <submittedName>
        <fullName evidence="1">Uncharacterized protein</fullName>
    </submittedName>
</protein>
<organism evidence="1">
    <name type="scientific">Rhizophora mucronata</name>
    <name type="common">Asiatic mangrove</name>
    <dbReference type="NCBI Taxonomy" id="61149"/>
    <lineage>
        <taxon>Eukaryota</taxon>
        <taxon>Viridiplantae</taxon>
        <taxon>Streptophyta</taxon>
        <taxon>Embryophyta</taxon>
        <taxon>Tracheophyta</taxon>
        <taxon>Spermatophyta</taxon>
        <taxon>Magnoliopsida</taxon>
        <taxon>eudicotyledons</taxon>
        <taxon>Gunneridae</taxon>
        <taxon>Pentapetalae</taxon>
        <taxon>rosids</taxon>
        <taxon>fabids</taxon>
        <taxon>Malpighiales</taxon>
        <taxon>Rhizophoraceae</taxon>
        <taxon>Rhizophora</taxon>
    </lineage>
</organism>
<accession>A0A2P2QUV9</accession>